<evidence type="ECO:0000259" key="3">
    <source>
        <dbReference type="Pfam" id="PF06276"/>
    </source>
</evidence>
<evidence type="ECO:0000259" key="2">
    <source>
        <dbReference type="Pfam" id="PF04183"/>
    </source>
</evidence>
<sequence length="613" mass="69909">MEYLNANQLAENASFQAFTNCYLREIDCGVWHSSQSWQQHTGVQFNPIVAHALELQLTDIKTSLVLAVSYRSTVGRHQITQVYCKRDNDWSWQAISFLSACLMLIDNIYANKTTLGEHAKDKLELLNRMLESQQIMADYLNQRQQDESLNTLDFIASEQSLLFGHWMHPTPKSRQGIHSWQHKNYTPELKAKFQLHFFAVSKSLLKFNSSTTESVAQIITQIAQTDSHSIDIDNDKQLVPVHPLQAHWLLHQDNIKQLLSSGQLVDLGTMGHVFTPTSSVRTLYCPDLDYMVKLSIPVKITNSLRKNMAHELEPGLSVGKLIAGSNFNLNFPQFTLIEDPAYITVSLPDQTESGFETIIRRNPFTKQSSDANPTLSIAALVQDPIHQNAESKLAQSVKALASQKHLSTKTASLLWFDSYWHCAIEPAIWLYENHGVALEAHQQNSLLTLNHHCPSQYYYRDNQGFYLSAHMKTKLQASVPELKRNPDLFYEDEMIIDRFGYYLFINQLFSIISRFGQDDLISEQQLLAVSYQKLNTLRFKLKGAGANFVDNAFNQPLLASKANLLTRVADVDELEAEQELAVYSQFKNPFYPIHLQAKTHHPLTQNKKEYACA</sequence>
<comment type="similarity">
    <text evidence="1">Belongs to the IucA/IucC family.</text>
</comment>
<dbReference type="InterPro" id="IPR007310">
    <property type="entry name" value="Aerobactin_biosyn_IucA/IucC_N"/>
</dbReference>
<dbReference type="Proteomes" id="UP001163726">
    <property type="component" value="Chromosome"/>
</dbReference>
<accession>A0ABY7AHV1</accession>
<dbReference type="InterPro" id="IPR022770">
    <property type="entry name" value="IucA/IucC-like_C"/>
</dbReference>
<dbReference type="Pfam" id="PF04183">
    <property type="entry name" value="IucA_IucC"/>
    <property type="match status" value="1"/>
</dbReference>
<dbReference type="PANTHER" id="PTHR34384">
    <property type="entry name" value="L-2,3-DIAMINOPROPANOATE--CITRATE LIGASE"/>
    <property type="match status" value="1"/>
</dbReference>
<name>A0ABY7AHV1_9ALTE</name>
<reference evidence="4" key="1">
    <citation type="submission" date="2022-10" db="EMBL/GenBank/DDBJ databases">
        <title>Catenovulum adriacola sp. nov. isolated in the Harbour of Susak.</title>
        <authorList>
            <person name="Schoch T."/>
            <person name="Reich S.J."/>
            <person name="Stoeferle S."/>
            <person name="Flaiz M."/>
            <person name="Kazda M."/>
            <person name="Riedel C.U."/>
            <person name="Duerre P."/>
        </authorList>
    </citation>
    <scope>NUCLEOTIDE SEQUENCE</scope>
    <source>
        <strain evidence="4">TS8</strain>
    </source>
</reference>
<keyword evidence="5" id="KW-1185">Reference proteome</keyword>
<dbReference type="PANTHER" id="PTHR34384:SF5">
    <property type="entry name" value="L-2,3-DIAMINOPROPANOATE--CITRATE LIGASE"/>
    <property type="match status" value="1"/>
</dbReference>
<organism evidence="4 5">
    <name type="scientific">Catenovulum adriaticum</name>
    <dbReference type="NCBI Taxonomy" id="2984846"/>
    <lineage>
        <taxon>Bacteria</taxon>
        <taxon>Pseudomonadati</taxon>
        <taxon>Pseudomonadota</taxon>
        <taxon>Gammaproteobacteria</taxon>
        <taxon>Alteromonadales</taxon>
        <taxon>Alteromonadaceae</taxon>
        <taxon>Catenovulum</taxon>
    </lineage>
</organism>
<dbReference type="Gene3D" id="1.10.510.40">
    <property type="match status" value="1"/>
</dbReference>
<feature type="domain" description="Aerobactin siderophore biosynthesis IucA/IucC-like C-terminal" evidence="3">
    <location>
        <begin position="414"/>
        <end position="575"/>
    </location>
</feature>
<protein>
    <submittedName>
        <fullName evidence="4">Short-chain oxidoreductase</fullName>
    </submittedName>
</protein>
<proteinExistence type="inferred from homology"/>
<evidence type="ECO:0000313" key="5">
    <source>
        <dbReference type="Proteomes" id="UP001163726"/>
    </source>
</evidence>
<evidence type="ECO:0000313" key="4">
    <source>
        <dbReference type="EMBL" id="WAJ69183.1"/>
    </source>
</evidence>
<feature type="domain" description="Aerobactin siderophore biosynthesis IucA/IucC N-terminal" evidence="2">
    <location>
        <begin position="153"/>
        <end position="382"/>
    </location>
</feature>
<evidence type="ECO:0000256" key="1">
    <source>
        <dbReference type="ARBA" id="ARBA00007832"/>
    </source>
</evidence>
<dbReference type="EMBL" id="CP109965">
    <property type="protein sequence ID" value="WAJ69183.1"/>
    <property type="molecule type" value="Genomic_DNA"/>
</dbReference>
<dbReference type="InterPro" id="IPR037455">
    <property type="entry name" value="LucA/IucC-like"/>
</dbReference>
<gene>
    <name evidence="4" type="ORF">OLW01_08285</name>
</gene>
<dbReference type="Pfam" id="PF06276">
    <property type="entry name" value="FhuF"/>
    <property type="match status" value="1"/>
</dbReference>
<dbReference type="RefSeq" id="WP_268073375.1">
    <property type="nucleotide sequence ID" value="NZ_CP109965.1"/>
</dbReference>